<sequence>MSAIDIAHLQTWIGKQETLYDDISLFPAQALAAALDNDALPSKGDSLPPFWEWMYFLPTPKASATGEDGHPAKGGFLPPVPLPRRMWAAGEAQYIKHVVIGEPASRVSTIESVDLKEGSTGTLIFVTVKHEIYQQDELCISQLQNIVYREQPAADAPLPPVKAPPVDATWSKTITPDPVLLFRYSALTFNGHRIHYDRTYAVQEELYPALVVHGPLLVTMLLELARAEVPQDRVSRIKFRAVRPTFDTSPFKVEAKREGDKLQLWSVDSDNAMCMKIDAELGEAV</sequence>
<evidence type="ECO:0000313" key="2">
    <source>
        <dbReference type="EMBL" id="UZE94682.1"/>
    </source>
</evidence>
<gene>
    <name evidence="2" type="ORF">NKI27_11375</name>
</gene>
<dbReference type="Gene3D" id="3.10.129.10">
    <property type="entry name" value="Hotdog Thioesterase"/>
    <property type="match status" value="2"/>
</dbReference>
<keyword evidence="3" id="KW-1185">Reference proteome</keyword>
<organism evidence="2 3">
    <name type="scientific">Alkalimarinus alittae</name>
    <dbReference type="NCBI Taxonomy" id="2961619"/>
    <lineage>
        <taxon>Bacteria</taxon>
        <taxon>Pseudomonadati</taxon>
        <taxon>Pseudomonadota</taxon>
        <taxon>Gammaproteobacteria</taxon>
        <taxon>Alteromonadales</taxon>
        <taxon>Alteromonadaceae</taxon>
        <taxon>Alkalimarinus</taxon>
    </lineage>
</organism>
<accession>A0ABY6MY19</accession>
<dbReference type="RefSeq" id="WP_265046175.1">
    <property type="nucleotide sequence ID" value="NZ_CP100390.1"/>
</dbReference>
<reference evidence="2" key="1">
    <citation type="submission" date="2022-06" db="EMBL/GenBank/DDBJ databases">
        <title>Alkalimarinus sp. nov., isolated from gut of a Alitta virens.</title>
        <authorList>
            <person name="Yang A.I."/>
            <person name="Shin N.-R."/>
        </authorList>
    </citation>
    <scope>NUCLEOTIDE SEQUENCE</scope>
    <source>
        <strain evidence="2">A2M4</strain>
    </source>
</reference>
<dbReference type="PANTHER" id="PTHR28152">
    <property type="entry name" value="HYDROXYACYL-THIOESTER DEHYDRATASE TYPE 2, MITOCHONDRIAL"/>
    <property type="match status" value="1"/>
</dbReference>
<dbReference type="InterPro" id="IPR052741">
    <property type="entry name" value="Mitochondrial_HTD2"/>
</dbReference>
<protein>
    <submittedName>
        <fullName evidence="2">MaoC family dehydratase N-terminal domain-containing protein</fullName>
    </submittedName>
</protein>
<dbReference type="Pfam" id="PF13452">
    <property type="entry name" value="FAS1_DH_region"/>
    <property type="match status" value="1"/>
</dbReference>
<dbReference type="InterPro" id="IPR039569">
    <property type="entry name" value="FAS1-like_DH_region"/>
</dbReference>
<name>A0ABY6MY19_9ALTE</name>
<dbReference type="PANTHER" id="PTHR28152:SF1">
    <property type="entry name" value="HYDROXYACYL-THIOESTER DEHYDRATASE TYPE 2, MITOCHONDRIAL"/>
    <property type="match status" value="1"/>
</dbReference>
<evidence type="ECO:0000259" key="1">
    <source>
        <dbReference type="Pfam" id="PF13452"/>
    </source>
</evidence>
<dbReference type="EMBL" id="CP100390">
    <property type="protein sequence ID" value="UZE94682.1"/>
    <property type="molecule type" value="Genomic_DNA"/>
</dbReference>
<dbReference type="SUPFAM" id="SSF54637">
    <property type="entry name" value="Thioesterase/thiol ester dehydrase-isomerase"/>
    <property type="match status" value="1"/>
</dbReference>
<feature type="domain" description="FAS1-like dehydratase" evidence="1">
    <location>
        <begin position="77"/>
        <end position="137"/>
    </location>
</feature>
<dbReference type="Proteomes" id="UP001163739">
    <property type="component" value="Chromosome"/>
</dbReference>
<proteinExistence type="predicted"/>
<evidence type="ECO:0000313" key="3">
    <source>
        <dbReference type="Proteomes" id="UP001163739"/>
    </source>
</evidence>
<dbReference type="InterPro" id="IPR029069">
    <property type="entry name" value="HotDog_dom_sf"/>
</dbReference>